<dbReference type="InterPro" id="IPR029043">
    <property type="entry name" value="GcvT/YgfZ_C"/>
</dbReference>
<evidence type="ECO:0000313" key="10">
    <source>
        <dbReference type="Proteomes" id="UP001241603"/>
    </source>
</evidence>
<comment type="caution">
    <text evidence="9">The sequence shown here is derived from an EMBL/GenBank/DDBJ whole genome shotgun (WGS) entry which is preliminary data.</text>
</comment>
<feature type="domain" description="Aminomethyltransferase C-terminal" evidence="8">
    <location>
        <begin position="297"/>
        <end position="373"/>
    </location>
</feature>
<dbReference type="EC" id="2.1.2.10" evidence="2"/>
<keyword evidence="4 9" id="KW-0808">Transferase</keyword>
<accession>A0ABU0HE24</accession>
<dbReference type="NCBIfam" id="NF010093">
    <property type="entry name" value="PRK13579.1"/>
    <property type="match status" value="1"/>
</dbReference>
<dbReference type="Gene3D" id="3.30.1360.120">
    <property type="entry name" value="Probable tRNA modification gtpase trme, domain 1"/>
    <property type="match status" value="1"/>
</dbReference>
<dbReference type="NCBIfam" id="TIGR00528">
    <property type="entry name" value="gcvT"/>
    <property type="match status" value="1"/>
</dbReference>
<dbReference type="PIRSF" id="PIRSF006487">
    <property type="entry name" value="GcvT"/>
    <property type="match status" value="1"/>
</dbReference>
<evidence type="ECO:0000256" key="2">
    <source>
        <dbReference type="ARBA" id="ARBA00012616"/>
    </source>
</evidence>
<dbReference type="Gene3D" id="2.40.30.110">
    <property type="entry name" value="Aminomethyltransferase beta-barrel domains"/>
    <property type="match status" value="1"/>
</dbReference>
<reference evidence="9 10" key="1">
    <citation type="submission" date="2023-07" db="EMBL/GenBank/DDBJ databases">
        <title>Genomic Encyclopedia of Type Strains, Phase IV (KMG-IV): sequencing the most valuable type-strain genomes for metagenomic binning, comparative biology and taxonomic classification.</title>
        <authorList>
            <person name="Goeker M."/>
        </authorList>
    </citation>
    <scope>NUCLEOTIDE SEQUENCE [LARGE SCALE GENOMIC DNA]</scope>
    <source>
        <strain evidence="9 10">B6-8</strain>
    </source>
</reference>
<dbReference type="InterPro" id="IPR006223">
    <property type="entry name" value="GcvT"/>
</dbReference>
<dbReference type="NCBIfam" id="NF001567">
    <property type="entry name" value="PRK00389.1"/>
    <property type="match status" value="1"/>
</dbReference>
<dbReference type="Pfam" id="PF01571">
    <property type="entry name" value="GCV_T"/>
    <property type="match status" value="1"/>
</dbReference>
<gene>
    <name evidence="9" type="ORF">QO014_004511</name>
</gene>
<dbReference type="InterPro" id="IPR027266">
    <property type="entry name" value="TrmE/GcvT-like"/>
</dbReference>
<dbReference type="Pfam" id="PF08669">
    <property type="entry name" value="GCV_T_C"/>
    <property type="match status" value="1"/>
</dbReference>
<dbReference type="InterPro" id="IPR006222">
    <property type="entry name" value="GCVT_N"/>
</dbReference>
<feature type="domain" description="GCVT N-terminal" evidence="7">
    <location>
        <begin position="17"/>
        <end position="271"/>
    </location>
</feature>
<dbReference type="Gene3D" id="4.10.1250.10">
    <property type="entry name" value="Aminomethyltransferase fragment"/>
    <property type="match status" value="1"/>
</dbReference>
<organism evidence="9 10">
    <name type="scientific">Kaistia dalseonensis</name>
    <dbReference type="NCBI Taxonomy" id="410840"/>
    <lineage>
        <taxon>Bacteria</taxon>
        <taxon>Pseudomonadati</taxon>
        <taxon>Pseudomonadota</taxon>
        <taxon>Alphaproteobacteria</taxon>
        <taxon>Hyphomicrobiales</taxon>
        <taxon>Kaistiaceae</taxon>
        <taxon>Kaistia</taxon>
    </lineage>
</organism>
<keyword evidence="10" id="KW-1185">Reference proteome</keyword>
<dbReference type="RefSeq" id="WP_266350978.1">
    <property type="nucleotide sequence ID" value="NZ_JAPKNG010000007.1"/>
</dbReference>
<keyword evidence="3" id="KW-0032">Aminotransferase</keyword>
<comment type="catalytic activity">
    <reaction evidence="6">
        <text>N(6)-[(R)-S(8)-aminomethyldihydrolipoyl]-L-lysyl-[protein] + (6S)-5,6,7,8-tetrahydrofolate = N(6)-[(R)-dihydrolipoyl]-L-lysyl-[protein] + (6R)-5,10-methylene-5,6,7,8-tetrahydrofolate + NH4(+)</text>
        <dbReference type="Rhea" id="RHEA:16945"/>
        <dbReference type="Rhea" id="RHEA-COMP:10475"/>
        <dbReference type="Rhea" id="RHEA-COMP:10492"/>
        <dbReference type="ChEBI" id="CHEBI:15636"/>
        <dbReference type="ChEBI" id="CHEBI:28938"/>
        <dbReference type="ChEBI" id="CHEBI:57453"/>
        <dbReference type="ChEBI" id="CHEBI:83100"/>
        <dbReference type="ChEBI" id="CHEBI:83143"/>
        <dbReference type="EC" id="2.1.2.10"/>
    </reaction>
</comment>
<dbReference type="InterPro" id="IPR013977">
    <property type="entry name" value="GcvT_C"/>
</dbReference>
<evidence type="ECO:0000256" key="5">
    <source>
        <dbReference type="ARBA" id="ARBA00031395"/>
    </source>
</evidence>
<dbReference type="SUPFAM" id="SSF101790">
    <property type="entry name" value="Aminomethyltransferase beta-barrel domain"/>
    <property type="match status" value="1"/>
</dbReference>
<evidence type="ECO:0000256" key="6">
    <source>
        <dbReference type="ARBA" id="ARBA00047665"/>
    </source>
</evidence>
<dbReference type="GO" id="GO:0004047">
    <property type="term" value="F:aminomethyltransferase activity"/>
    <property type="evidence" value="ECO:0007669"/>
    <property type="project" value="UniProtKB-EC"/>
</dbReference>
<evidence type="ECO:0000256" key="1">
    <source>
        <dbReference type="ARBA" id="ARBA00008609"/>
    </source>
</evidence>
<evidence type="ECO:0000259" key="8">
    <source>
        <dbReference type="Pfam" id="PF08669"/>
    </source>
</evidence>
<dbReference type="Proteomes" id="UP001241603">
    <property type="component" value="Unassembled WGS sequence"/>
</dbReference>
<comment type="similarity">
    <text evidence="1">Belongs to the GcvT family.</text>
</comment>
<evidence type="ECO:0000256" key="4">
    <source>
        <dbReference type="ARBA" id="ARBA00022679"/>
    </source>
</evidence>
<dbReference type="PANTHER" id="PTHR43757">
    <property type="entry name" value="AMINOMETHYLTRANSFERASE"/>
    <property type="match status" value="1"/>
</dbReference>
<proteinExistence type="inferred from homology"/>
<evidence type="ECO:0000313" key="9">
    <source>
        <dbReference type="EMBL" id="MDQ0440098.1"/>
    </source>
</evidence>
<dbReference type="EMBL" id="JAUSVO010000007">
    <property type="protein sequence ID" value="MDQ0440098.1"/>
    <property type="molecule type" value="Genomic_DNA"/>
</dbReference>
<protein>
    <recommendedName>
        <fullName evidence="2">aminomethyltransferase</fullName>
        <ecNumber evidence="2">2.1.2.10</ecNumber>
    </recommendedName>
    <alternativeName>
        <fullName evidence="5">Glycine cleavage system T protein</fullName>
    </alternativeName>
</protein>
<dbReference type="PANTHER" id="PTHR43757:SF2">
    <property type="entry name" value="AMINOMETHYLTRANSFERASE, MITOCHONDRIAL"/>
    <property type="match status" value="1"/>
</dbReference>
<dbReference type="Gene3D" id="3.30.70.1400">
    <property type="entry name" value="Aminomethyltransferase beta-barrel domains"/>
    <property type="match status" value="1"/>
</dbReference>
<dbReference type="SUPFAM" id="SSF103025">
    <property type="entry name" value="Folate-binding domain"/>
    <property type="match status" value="1"/>
</dbReference>
<sequence>MADAPDSEILLETPLAALHRELGARMVPFAGYSMPVQYPTGILAEHNWTREHAGLFDVSHMGQAFLIGPDHATTARALEALTPGDFQSLGLGRVRYTLLTTPEGGIIDDLMVTRPLDPAEDGTLYLVVNAGRKTIDYAHIAANLPAGVRLEIADDRALVALQGPEAAAVMARHCPMAAGMGFMTATNAAFDAIDCAISRSGYTGEDGYEISVKADHAEALVRALLAEPEVAPIGLGARDSLRLEAGLCLYGHDIDEATTPAEADLGFAVAKRRRTEGGFPGADRILAEFADGAPRLRVGIRPDGKAPAREGTAIRDAAGVTIGIITSGGFGPTVGGPIAMGYVAADSALPGTAVTLVVRGKDLAATVQPLPFVPHRYFRKSAS</sequence>
<evidence type="ECO:0000259" key="7">
    <source>
        <dbReference type="Pfam" id="PF01571"/>
    </source>
</evidence>
<name>A0ABU0HE24_9HYPH</name>
<dbReference type="InterPro" id="IPR028896">
    <property type="entry name" value="GcvT/YgfZ/DmdA"/>
</dbReference>
<evidence type="ECO:0000256" key="3">
    <source>
        <dbReference type="ARBA" id="ARBA00022576"/>
    </source>
</evidence>